<keyword evidence="4" id="KW-0597">Phosphoprotein</keyword>
<dbReference type="CDD" id="cd06225">
    <property type="entry name" value="HAMP"/>
    <property type="match status" value="1"/>
</dbReference>
<evidence type="ECO:0000259" key="12">
    <source>
        <dbReference type="PROSITE" id="PS50109"/>
    </source>
</evidence>
<gene>
    <name evidence="14" type="ORF">GCM10008106_28670</name>
</gene>
<dbReference type="SMART" id="SM00387">
    <property type="entry name" value="HATPase_c"/>
    <property type="match status" value="1"/>
</dbReference>
<evidence type="ECO:0000256" key="2">
    <source>
        <dbReference type="ARBA" id="ARBA00004141"/>
    </source>
</evidence>
<dbReference type="InterPro" id="IPR005467">
    <property type="entry name" value="His_kinase_dom"/>
</dbReference>
<dbReference type="InterPro" id="IPR003594">
    <property type="entry name" value="HATPase_dom"/>
</dbReference>
<dbReference type="PROSITE" id="PS50109">
    <property type="entry name" value="HIS_KIN"/>
    <property type="match status" value="1"/>
</dbReference>
<evidence type="ECO:0000256" key="4">
    <source>
        <dbReference type="ARBA" id="ARBA00022553"/>
    </source>
</evidence>
<reference evidence="14" key="1">
    <citation type="journal article" date="2014" name="Int. J. Syst. Evol. Microbiol.">
        <title>Complete genome sequence of Corynebacterium casei LMG S-19264T (=DSM 44701T), isolated from a smear-ripened cheese.</title>
        <authorList>
            <consortium name="US DOE Joint Genome Institute (JGI-PGF)"/>
            <person name="Walter F."/>
            <person name="Albersmeier A."/>
            <person name="Kalinowski J."/>
            <person name="Ruckert C."/>
        </authorList>
    </citation>
    <scope>NUCLEOTIDE SEQUENCE</scope>
    <source>
        <strain evidence="14">KCTC 23224</strain>
    </source>
</reference>
<organism evidence="14 15">
    <name type="scientific">Mongoliitalea lutea</name>
    <dbReference type="NCBI Taxonomy" id="849756"/>
    <lineage>
        <taxon>Bacteria</taxon>
        <taxon>Pseudomonadati</taxon>
        <taxon>Bacteroidota</taxon>
        <taxon>Cytophagia</taxon>
        <taxon>Cytophagales</taxon>
        <taxon>Cyclobacteriaceae</taxon>
        <taxon>Mongoliitalea</taxon>
    </lineage>
</organism>
<dbReference type="SMART" id="SM00304">
    <property type="entry name" value="HAMP"/>
    <property type="match status" value="1"/>
</dbReference>
<dbReference type="Pfam" id="PF00512">
    <property type="entry name" value="HisKA"/>
    <property type="match status" value="1"/>
</dbReference>
<protein>
    <recommendedName>
        <fullName evidence="3">histidine kinase</fullName>
        <ecNumber evidence="3">2.7.13.3</ecNumber>
    </recommendedName>
</protein>
<evidence type="ECO:0000256" key="7">
    <source>
        <dbReference type="ARBA" id="ARBA00022777"/>
    </source>
</evidence>
<dbReference type="GO" id="GO:0000155">
    <property type="term" value="F:phosphorelay sensor kinase activity"/>
    <property type="evidence" value="ECO:0007669"/>
    <property type="project" value="InterPro"/>
</dbReference>
<evidence type="ECO:0000259" key="13">
    <source>
        <dbReference type="PROSITE" id="PS50885"/>
    </source>
</evidence>
<evidence type="ECO:0000256" key="3">
    <source>
        <dbReference type="ARBA" id="ARBA00012438"/>
    </source>
</evidence>
<accession>A0A8J3G6Q3</accession>
<evidence type="ECO:0000256" key="9">
    <source>
        <dbReference type="ARBA" id="ARBA00023012"/>
    </source>
</evidence>
<keyword evidence="9" id="KW-0902">Two-component regulatory system</keyword>
<comment type="subcellular location">
    <subcellularLocation>
        <location evidence="2">Membrane</location>
        <topology evidence="2">Multi-pass membrane protein</topology>
    </subcellularLocation>
</comment>
<dbReference type="PANTHER" id="PTHR45436:SF15">
    <property type="entry name" value="SENSOR HISTIDINE KINASE CUSS"/>
    <property type="match status" value="1"/>
</dbReference>
<dbReference type="InterPro" id="IPR004358">
    <property type="entry name" value="Sig_transdc_His_kin-like_C"/>
</dbReference>
<keyword evidence="7 14" id="KW-0418">Kinase</keyword>
<sequence length="454" mass="52483">MNLKTRITLWFTALTVLILVVFMGIIYFSAYQNRLSEFYEILEKEAITKANLLLDTSLDAETLQTIYRKNREILYEVEVAIYDSQENLIYHDAVDIDFVKETPEMFEAIRQSRQLRFLQDNWQVLGFEYELDGKKYLITSAAYDYYGYNKLQNVRDTMIISLLLGLVLLVLLGFYFSKRMLRPVSEMIVEAEMISASNLHLRLRESNTKDELNQLAQTVNKLLERLEKSFDSQRQFVSYVAHEVRTPLAAMITELEWVLQKERDVSEYQDTIENILQDSHKLSKLTSDLLDFAKANYDRSEVKFKETRIDEVLLEASQQVQHENPEFKIEIEFGDSFEEQEISVEGNEYLLVLALKNLIHNACKFSKEKSCQVGVDVSGQLIQLKISDQGIGIPPKELSKIFDPFFRGSNKSFSKGSGIGLTLVKKIIDLHEGSLDVQSEIGKGTKILIQLRRN</sequence>
<feature type="domain" description="Histidine kinase" evidence="12">
    <location>
        <begin position="239"/>
        <end position="454"/>
    </location>
</feature>
<dbReference type="RefSeq" id="WP_189584063.1">
    <property type="nucleotide sequence ID" value="NZ_BMYF01000019.1"/>
</dbReference>
<comment type="caution">
    <text evidence="14">The sequence shown here is derived from an EMBL/GenBank/DDBJ whole genome shotgun (WGS) entry which is preliminary data.</text>
</comment>
<dbReference type="SUPFAM" id="SSF55874">
    <property type="entry name" value="ATPase domain of HSP90 chaperone/DNA topoisomerase II/histidine kinase"/>
    <property type="match status" value="1"/>
</dbReference>
<dbReference type="Pfam" id="PF02518">
    <property type="entry name" value="HATPase_c"/>
    <property type="match status" value="1"/>
</dbReference>
<dbReference type="InterPro" id="IPR003660">
    <property type="entry name" value="HAMP_dom"/>
</dbReference>
<comment type="catalytic activity">
    <reaction evidence="1">
        <text>ATP + protein L-histidine = ADP + protein N-phospho-L-histidine.</text>
        <dbReference type="EC" id="2.7.13.3"/>
    </reaction>
</comment>
<dbReference type="SUPFAM" id="SSF47384">
    <property type="entry name" value="Homodimeric domain of signal transducing histidine kinase"/>
    <property type="match status" value="1"/>
</dbReference>
<dbReference type="Pfam" id="PF00672">
    <property type="entry name" value="HAMP"/>
    <property type="match status" value="1"/>
</dbReference>
<evidence type="ECO:0000256" key="5">
    <source>
        <dbReference type="ARBA" id="ARBA00022679"/>
    </source>
</evidence>
<evidence type="ECO:0000313" key="14">
    <source>
        <dbReference type="EMBL" id="GHB45992.1"/>
    </source>
</evidence>
<feature type="transmembrane region" description="Helical" evidence="11">
    <location>
        <begin position="7"/>
        <end position="30"/>
    </location>
</feature>
<dbReference type="InterPro" id="IPR036890">
    <property type="entry name" value="HATPase_C_sf"/>
</dbReference>
<keyword evidence="5" id="KW-0808">Transferase</keyword>
<evidence type="ECO:0000256" key="8">
    <source>
        <dbReference type="ARBA" id="ARBA00022989"/>
    </source>
</evidence>
<dbReference type="GO" id="GO:0005886">
    <property type="term" value="C:plasma membrane"/>
    <property type="evidence" value="ECO:0007669"/>
    <property type="project" value="TreeGrafter"/>
</dbReference>
<evidence type="ECO:0000256" key="6">
    <source>
        <dbReference type="ARBA" id="ARBA00022692"/>
    </source>
</evidence>
<evidence type="ECO:0000256" key="11">
    <source>
        <dbReference type="SAM" id="Phobius"/>
    </source>
</evidence>
<dbReference type="InterPro" id="IPR003661">
    <property type="entry name" value="HisK_dim/P_dom"/>
</dbReference>
<keyword evidence="6 11" id="KW-0812">Transmembrane</keyword>
<dbReference type="InterPro" id="IPR050428">
    <property type="entry name" value="TCS_sensor_his_kinase"/>
</dbReference>
<dbReference type="Gene3D" id="3.30.565.10">
    <property type="entry name" value="Histidine kinase-like ATPase, C-terminal domain"/>
    <property type="match status" value="1"/>
</dbReference>
<keyword evidence="15" id="KW-1185">Reference proteome</keyword>
<feature type="domain" description="HAMP" evidence="13">
    <location>
        <begin position="178"/>
        <end position="231"/>
    </location>
</feature>
<proteinExistence type="predicted"/>
<dbReference type="EMBL" id="BMYF01000019">
    <property type="protein sequence ID" value="GHB45992.1"/>
    <property type="molecule type" value="Genomic_DNA"/>
</dbReference>
<keyword evidence="10 11" id="KW-0472">Membrane</keyword>
<evidence type="ECO:0000313" key="15">
    <source>
        <dbReference type="Proteomes" id="UP000642809"/>
    </source>
</evidence>
<dbReference type="SUPFAM" id="SSF158472">
    <property type="entry name" value="HAMP domain-like"/>
    <property type="match status" value="1"/>
</dbReference>
<dbReference type="SMART" id="SM00388">
    <property type="entry name" value="HisKA"/>
    <property type="match status" value="1"/>
</dbReference>
<dbReference type="PROSITE" id="PS50885">
    <property type="entry name" value="HAMP"/>
    <property type="match status" value="1"/>
</dbReference>
<dbReference type="AlphaFoldDB" id="A0A8J3G6Q3"/>
<name>A0A8J3G6Q3_9BACT</name>
<dbReference type="PANTHER" id="PTHR45436">
    <property type="entry name" value="SENSOR HISTIDINE KINASE YKOH"/>
    <property type="match status" value="1"/>
</dbReference>
<feature type="transmembrane region" description="Helical" evidence="11">
    <location>
        <begin position="158"/>
        <end position="177"/>
    </location>
</feature>
<evidence type="ECO:0000256" key="10">
    <source>
        <dbReference type="ARBA" id="ARBA00023136"/>
    </source>
</evidence>
<reference evidence="14" key="2">
    <citation type="submission" date="2020-09" db="EMBL/GenBank/DDBJ databases">
        <authorList>
            <person name="Sun Q."/>
            <person name="Kim S."/>
        </authorList>
    </citation>
    <scope>NUCLEOTIDE SEQUENCE</scope>
    <source>
        <strain evidence="14">KCTC 23224</strain>
    </source>
</reference>
<dbReference type="Gene3D" id="1.10.287.130">
    <property type="match status" value="1"/>
</dbReference>
<dbReference type="EC" id="2.7.13.3" evidence="3"/>
<dbReference type="PRINTS" id="PR00344">
    <property type="entry name" value="BCTRLSENSOR"/>
</dbReference>
<dbReference type="Proteomes" id="UP000642809">
    <property type="component" value="Unassembled WGS sequence"/>
</dbReference>
<dbReference type="InterPro" id="IPR036097">
    <property type="entry name" value="HisK_dim/P_sf"/>
</dbReference>
<dbReference type="Gene3D" id="6.10.340.10">
    <property type="match status" value="1"/>
</dbReference>
<dbReference type="CDD" id="cd00082">
    <property type="entry name" value="HisKA"/>
    <property type="match status" value="1"/>
</dbReference>
<evidence type="ECO:0000256" key="1">
    <source>
        <dbReference type="ARBA" id="ARBA00000085"/>
    </source>
</evidence>
<keyword evidence="8 11" id="KW-1133">Transmembrane helix</keyword>